<protein>
    <submittedName>
        <fullName evidence="6">AMP-binding protein</fullName>
    </submittedName>
</protein>
<evidence type="ECO:0000313" key="7">
    <source>
        <dbReference type="Proteomes" id="UP001597227"/>
    </source>
</evidence>
<feature type="domain" description="AMP-dependent synthetase/ligase" evidence="4">
    <location>
        <begin position="44"/>
        <end position="381"/>
    </location>
</feature>
<comment type="caution">
    <text evidence="6">The sequence shown here is derived from an EMBL/GenBank/DDBJ whole genome shotgun (WGS) entry which is preliminary data.</text>
</comment>
<keyword evidence="3" id="KW-0472">Membrane</keyword>
<dbReference type="InterPro" id="IPR042099">
    <property type="entry name" value="ANL_N_sf"/>
</dbReference>
<dbReference type="SUPFAM" id="SSF56801">
    <property type="entry name" value="Acetyl-CoA synthetase-like"/>
    <property type="match status" value="1"/>
</dbReference>
<keyword evidence="3" id="KW-1133">Transmembrane helix</keyword>
<reference evidence="7" key="1">
    <citation type="journal article" date="2019" name="Int. J. Syst. Evol. Microbiol.">
        <title>The Global Catalogue of Microorganisms (GCM) 10K type strain sequencing project: providing services to taxonomists for standard genome sequencing and annotation.</title>
        <authorList>
            <consortium name="The Broad Institute Genomics Platform"/>
            <consortium name="The Broad Institute Genome Sequencing Center for Infectious Disease"/>
            <person name="Wu L."/>
            <person name="Ma J."/>
        </authorList>
    </citation>
    <scope>NUCLEOTIDE SEQUENCE [LARGE SCALE GENOMIC DNA]</scope>
    <source>
        <strain evidence="7">CCUG 15531</strain>
    </source>
</reference>
<name>A0ABW4MLI0_9BACI</name>
<dbReference type="CDD" id="cd04433">
    <property type="entry name" value="AFD_class_I"/>
    <property type="match status" value="1"/>
</dbReference>
<dbReference type="Pfam" id="PF00501">
    <property type="entry name" value="AMP-binding"/>
    <property type="match status" value="1"/>
</dbReference>
<evidence type="ECO:0000256" key="3">
    <source>
        <dbReference type="SAM" id="Phobius"/>
    </source>
</evidence>
<gene>
    <name evidence="6" type="ORF">ACFSFW_07255</name>
</gene>
<dbReference type="RefSeq" id="WP_388036631.1">
    <property type="nucleotide sequence ID" value="NZ_JBHUEK010000010.1"/>
</dbReference>
<feature type="domain" description="AMP-binding enzyme C-terminal" evidence="5">
    <location>
        <begin position="424"/>
        <end position="499"/>
    </location>
</feature>
<evidence type="ECO:0000259" key="5">
    <source>
        <dbReference type="Pfam" id="PF13193"/>
    </source>
</evidence>
<evidence type="ECO:0000259" key="4">
    <source>
        <dbReference type="Pfam" id="PF00501"/>
    </source>
</evidence>
<feature type="transmembrane region" description="Helical" evidence="3">
    <location>
        <begin position="20"/>
        <end position="42"/>
    </location>
</feature>
<organism evidence="6 7">
    <name type="scientific">Fredinandcohnia salidurans</name>
    <dbReference type="NCBI Taxonomy" id="2595041"/>
    <lineage>
        <taxon>Bacteria</taxon>
        <taxon>Bacillati</taxon>
        <taxon>Bacillota</taxon>
        <taxon>Bacilli</taxon>
        <taxon>Bacillales</taxon>
        <taxon>Bacillaceae</taxon>
        <taxon>Fredinandcohnia</taxon>
    </lineage>
</organism>
<dbReference type="Pfam" id="PF13193">
    <property type="entry name" value="AMP-binding_C"/>
    <property type="match status" value="1"/>
</dbReference>
<dbReference type="PROSITE" id="PS00455">
    <property type="entry name" value="AMP_BINDING"/>
    <property type="match status" value="1"/>
</dbReference>
<dbReference type="EMBL" id="JBHUEK010000010">
    <property type="protein sequence ID" value="MFD1778461.1"/>
    <property type="molecule type" value="Genomic_DNA"/>
</dbReference>
<sequence>MKLIRLFYVLYKIKLLSPTGLYYLIGSIFTCGINLMTLLHFAEKKFANQFALVDDREKLTYKQLLEQSTKLAHTIVEIAQLQPGMKVGILCRNHASLVKTIFAVSRVGADIYLLNTEISKQQFDAFAERHNFNLVIYDHELSTIIQNYSNLKILSYHSDLPAISNFLKTKASQANLPRTSKSKLVLQTSGTTGLSKDAAHKPSLFHYLNPFFAFIKRLRILDYRNAYIATPIYHGYGIAVLLLFIPLGKNVVITSGFNAKQACELIQQHQIEVVTVVPLMLQKMLLTNPAQLKSLKCIASGGAKLPTKLVGEKFQRLGPVLYNLYGTSETGLNFIATPQDLMYSATTIGKKISGLKISILDGNEKDVSTGTIGQLCMKSDWSIRKHTWIETGDAGYRDENGYYFLCGRIDDMVVSGGENVYPIEIEQVLIKHPQIHDVAVIGIFDVQFGQRLKAFVVPEKNEVLTEEELLEWLRQRVARFQLPKEVTIVKQLPYTPLGKLDKKQLE</sequence>
<keyword evidence="2" id="KW-0436">Ligase</keyword>
<evidence type="ECO:0000256" key="1">
    <source>
        <dbReference type="ARBA" id="ARBA00006432"/>
    </source>
</evidence>
<dbReference type="Gene3D" id="3.30.300.30">
    <property type="match status" value="1"/>
</dbReference>
<dbReference type="InterPro" id="IPR025110">
    <property type="entry name" value="AMP-bd_C"/>
</dbReference>
<proteinExistence type="inferred from homology"/>
<dbReference type="PANTHER" id="PTHR43201:SF5">
    <property type="entry name" value="MEDIUM-CHAIN ACYL-COA LIGASE ACSF2, MITOCHONDRIAL"/>
    <property type="match status" value="1"/>
</dbReference>
<dbReference type="Gene3D" id="3.40.50.12780">
    <property type="entry name" value="N-terminal domain of ligase-like"/>
    <property type="match status" value="1"/>
</dbReference>
<keyword evidence="7" id="KW-1185">Reference proteome</keyword>
<dbReference type="InterPro" id="IPR045851">
    <property type="entry name" value="AMP-bd_C_sf"/>
</dbReference>
<dbReference type="Proteomes" id="UP001597227">
    <property type="component" value="Unassembled WGS sequence"/>
</dbReference>
<evidence type="ECO:0000256" key="2">
    <source>
        <dbReference type="ARBA" id="ARBA00022598"/>
    </source>
</evidence>
<keyword evidence="3" id="KW-0812">Transmembrane</keyword>
<comment type="similarity">
    <text evidence="1">Belongs to the ATP-dependent AMP-binding enzyme family.</text>
</comment>
<dbReference type="PANTHER" id="PTHR43201">
    <property type="entry name" value="ACYL-COA SYNTHETASE"/>
    <property type="match status" value="1"/>
</dbReference>
<evidence type="ECO:0000313" key="6">
    <source>
        <dbReference type="EMBL" id="MFD1778461.1"/>
    </source>
</evidence>
<dbReference type="InterPro" id="IPR000873">
    <property type="entry name" value="AMP-dep_synth/lig_dom"/>
</dbReference>
<feature type="transmembrane region" description="Helical" evidence="3">
    <location>
        <begin position="226"/>
        <end position="247"/>
    </location>
</feature>
<accession>A0ABW4MLI0</accession>
<dbReference type="InterPro" id="IPR020845">
    <property type="entry name" value="AMP-binding_CS"/>
</dbReference>